<evidence type="ECO:0000313" key="2">
    <source>
        <dbReference type="Proteomes" id="UP000887577"/>
    </source>
</evidence>
<proteinExistence type="predicted"/>
<sequence length="183" mass="20201">MSSPSSLLFLIVSTFILTDSFVKAFLEPQGYNSLFNNNRQFGRGFGMSNNFGFPPQLPSAASWNPYYNSGMLFPMNSMGFNDRTNFGLSNFGGGFGGNPMDINPQFPAYPNNGYSGFNEFIPSSNYGYGNQWPYYPNNNNNNGFTQQPYKTIPTLLPSSIINANTLPTTTTTPPSAPINPFKK</sequence>
<protein>
    <submittedName>
        <fullName evidence="3">Uncharacterized protein</fullName>
    </submittedName>
</protein>
<feature type="signal peptide" evidence="1">
    <location>
        <begin position="1"/>
        <end position="24"/>
    </location>
</feature>
<dbReference type="Proteomes" id="UP000887577">
    <property type="component" value="Unplaced"/>
</dbReference>
<keyword evidence="2" id="KW-1185">Reference proteome</keyword>
<name>A0A914XWH1_9BILA</name>
<dbReference type="AlphaFoldDB" id="A0A914XWH1"/>
<evidence type="ECO:0000256" key="1">
    <source>
        <dbReference type="SAM" id="SignalP"/>
    </source>
</evidence>
<dbReference type="WBParaSite" id="PSU_v2.g12285.t1">
    <property type="protein sequence ID" value="PSU_v2.g12285.t1"/>
    <property type="gene ID" value="PSU_v2.g12285"/>
</dbReference>
<accession>A0A914XWH1</accession>
<feature type="chain" id="PRO_5037781856" evidence="1">
    <location>
        <begin position="25"/>
        <end position="183"/>
    </location>
</feature>
<organism evidence="2 3">
    <name type="scientific">Panagrolaimus superbus</name>
    <dbReference type="NCBI Taxonomy" id="310955"/>
    <lineage>
        <taxon>Eukaryota</taxon>
        <taxon>Metazoa</taxon>
        <taxon>Ecdysozoa</taxon>
        <taxon>Nematoda</taxon>
        <taxon>Chromadorea</taxon>
        <taxon>Rhabditida</taxon>
        <taxon>Tylenchina</taxon>
        <taxon>Panagrolaimomorpha</taxon>
        <taxon>Panagrolaimoidea</taxon>
        <taxon>Panagrolaimidae</taxon>
        <taxon>Panagrolaimus</taxon>
    </lineage>
</organism>
<keyword evidence="1" id="KW-0732">Signal</keyword>
<reference evidence="3" key="1">
    <citation type="submission" date="2022-11" db="UniProtKB">
        <authorList>
            <consortium name="WormBaseParasite"/>
        </authorList>
    </citation>
    <scope>IDENTIFICATION</scope>
</reference>
<evidence type="ECO:0000313" key="3">
    <source>
        <dbReference type="WBParaSite" id="PSU_v2.g12285.t1"/>
    </source>
</evidence>